<evidence type="ECO:0000313" key="13">
    <source>
        <dbReference type="Proteomes" id="UP000234530"/>
    </source>
</evidence>
<dbReference type="Pfam" id="PF02518">
    <property type="entry name" value="HATPase_c"/>
    <property type="match status" value="1"/>
</dbReference>
<dbReference type="GO" id="GO:0005886">
    <property type="term" value="C:plasma membrane"/>
    <property type="evidence" value="ECO:0007669"/>
    <property type="project" value="UniProtKB-SubCell"/>
</dbReference>
<dbReference type="AlphaFoldDB" id="A0A2H5F0R3"/>
<evidence type="ECO:0000256" key="2">
    <source>
        <dbReference type="ARBA" id="ARBA00004651"/>
    </source>
</evidence>
<gene>
    <name evidence="12" type="ORF">CX676_13870</name>
</gene>
<feature type="transmembrane region" description="Helical" evidence="10">
    <location>
        <begin position="153"/>
        <end position="172"/>
    </location>
</feature>
<dbReference type="PROSITE" id="PS50109">
    <property type="entry name" value="HIS_KIN"/>
    <property type="match status" value="1"/>
</dbReference>
<comment type="subcellular location">
    <subcellularLocation>
        <location evidence="2">Cell membrane</location>
        <topology evidence="2">Multi-pass membrane protein</topology>
    </subcellularLocation>
</comment>
<keyword evidence="6" id="KW-0808">Transferase</keyword>
<dbReference type="EC" id="2.7.13.3" evidence="3"/>
<dbReference type="PANTHER" id="PTHR44936">
    <property type="entry name" value="SENSOR PROTEIN CREC"/>
    <property type="match status" value="1"/>
</dbReference>
<feature type="transmembrane region" description="Helical" evidence="10">
    <location>
        <begin position="18"/>
        <end position="38"/>
    </location>
</feature>
<reference evidence="12 13" key="1">
    <citation type="journal article" date="2013" name="Antonie Van Leeuwenhoek">
        <title>Paracoccus zhejiangensis sp. nov., isolated from activated sludge in wastewater-treatment system.</title>
        <authorList>
            <person name="Wu Z.G."/>
            <person name="Zhang D.F."/>
            <person name="Liu Y.L."/>
            <person name="Wang F."/>
            <person name="Jiang X."/>
            <person name="Li C."/>
            <person name="Li S.P."/>
            <person name="Hong Q."/>
            <person name="Li W.J."/>
        </authorList>
    </citation>
    <scope>NUCLEOTIDE SEQUENCE [LARGE SCALE GENOMIC DNA]</scope>
    <source>
        <strain evidence="12 13">J6</strain>
    </source>
</reference>
<evidence type="ECO:0000256" key="3">
    <source>
        <dbReference type="ARBA" id="ARBA00012438"/>
    </source>
</evidence>
<evidence type="ECO:0000256" key="6">
    <source>
        <dbReference type="ARBA" id="ARBA00022679"/>
    </source>
</evidence>
<dbReference type="Gene3D" id="3.30.565.10">
    <property type="entry name" value="Histidine kinase-like ATPase, C-terminal domain"/>
    <property type="match status" value="1"/>
</dbReference>
<dbReference type="InterPro" id="IPR003661">
    <property type="entry name" value="HisK_dim/P_dom"/>
</dbReference>
<dbReference type="InterPro" id="IPR004358">
    <property type="entry name" value="Sig_transdc_His_kin-like_C"/>
</dbReference>
<feature type="transmembrane region" description="Helical" evidence="10">
    <location>
        <begin position="44"/>
        <end position="63"/>
    </location>
</feature>
<organism evidence="12 13">
    <name type="scientific">Paracoccus zhejiangensis</name>
    <dbReference type="NCBI Taxonomy" id="1077935"/>
    <lineage>
        <taxon>Bacteria</taxon>
        <taxon>Pseudomonadati</taxon>
        <taxon>Pseudomonadota</taxon>
        <taxon>Alphaproteobacteria</taxon>
        <taxon>Rhodobacterales</taxon>
        <taxon>Paracoccaceae</taxon>
        <taxon>Paracoccus</taxon>
    </lineage>
</organism>
<dbReference type="NCBIfam" id="NF033792">
    <property type="entry name" value="ActS_PrrB_HisK"/>
    <property type="match status" value="1"/>
</dbReference>
<dbReference type="PANTHER" id="PTHR44936:SF10">
    <property type="entry name" value="SENSOR PROTEIN RSTB"/>
    <property type="match status" value="1"/>
</dbReference>
<feature type="transmembrane region" description="Helical" evidence="10">
    <location>
        <begin position="121"/>
        <end position="141"/>
    </location>
</feature>
<dbReference type="Pfam" id="PF00512">
    <property type="entry name" value="HisKA"/>
    <property type="match status" value="1"/>
</dbReference>
<keyword evidence="9" id="KW-0067">ATP-binding</keyword>
<dbReference type="EMBL" id="CP025430">
    <property type="protein sequence ID" value="AUH65126.1"/>
    <property type="molecule type" value="Genomic_DNA"/>
</dbReference>
<dbReference type="SMART" id="SM00387">
    <property type="entry name" value="HATPase_c"/>
    <property type="match status" value="1"/>
</dbReference>
<dbReference type="InterPro" id="IPR003594">
    <property type="entry name" value="HATPase_dom"/>
</dbReference>
<evidence type="ECO:0000256" key="1">
    <source>
        <dbReference type="ARBA" id="ARBA00000085"/>
    </source>
</evidence>
<dbReference type="InterPro" id="IPR005467">
    <property type="entry name" value="His_kinase_dom"/>
</dbReference>
<dbReference type="Proteomes" id="UP000234530">
    <property type="component" value="Chromosome"/>
</dbReference>
<evidence type="ECO:0000256" key="9">
    <source>
        <dbReference type="ARBA" id="ARBA00022840"/>
    </source>
</evidence>
<evidence type="ECO:0000256" key="5">
    <source>
        <dbReference type="ARBA" id="ARBA00022553"/>
    </source>
</evidence>
<dbReference type="InterPro" id="IPR047770">
    <property type="entry name" value="RegB"/>
</dbReference>
<keyword evidence="7" id="KW-0547">Nucleotide-binding</keyword>
<name>A0A2H5F0R3_9RHOB</name>
<proteinExistence type="predicted"/>
<keyword evidence="10" id="KW-0812">Transmembrane</keyword>
<dbReference type="InterPro" id="IPR036890">
    <property type="entry name" value="HATPase_C_sf"/>
</dbReference>
<protein>
    <recommendedName>
        <fullName evidence="3">histidine kinase</fullName>
        <ecNumber evidence="3">2.7.13.3</ecNumber>
    </recommendedName>
</protein>
<comment type="catalytic activity">
    <reaction evidence="1">
        <text>ATP + protein L-histidine = ADP + protein N-phospho-L-histidine.</text>
        <dbReference type="EC" id="2.7.13.3"/>
    </reaction>
</comment>
<accession>A0A2H5F0R3</accession>
<evidence type="ECO:0000256" key="10">
    <source>
        <dbReference type="SAM" id="Phobius"/>
    </source>
</evidence>
<dbReference type="GO" id="GO:0000155">
    <property type="term" value="F:phosphorelay sensor kinase activity"/>
    <property type="evidence" value="ECO:0007669"/>
    <property type="project" value="InterPro"/>
</dbReference>
<keyword evidence="10" id="KW-1133">Transmembrane helix</keyword>
<dbReference type="InterPro" id="IPR036097">
    <property type="entry name" value="HisK_dim/P_sf"/>
</dbReference>
<evidence type="ECO:0000256" key="8">
    <source>
        <dbReference type="ARBA" id="ARBA00022777"/>
    </source>
</evidence>
<feature type="domain" description="Histidine kinase" evidence="11">
    <location>
        <begin position="209"/>
        <end position="414"/>
    </location>
</feature>
<evidence type="ECO:0000256" key="7">
    <source>
        <dbReference type="ARBA" id="ARBA00022741"/>
    </source>
</evidence>
<keyword evidence="5" id="KW-0597">Phosphoprotein</keyword>
<feature type="transmembrane region" description="Helical" evidence="10">
    <location>
        <begin position="98"/>
        <end position="114"/>
    </location>
</feature>
<keyword evidence="10" id="KW-0472">Membrane</keyword>
<dbReference type="CDD" id="cd00082">
    <property type="entry name" value="HisKA"/>
    <property type="match status" value="1"/>
</dbReference>
<dbReference type="GO" id="GO:0005524">
    <property type="term" value="F:ATP binding"/>
    <property type="evidence" value="ECO:0007669"/>
    <property type="project" value="UniProtKB-KW"/>
</dbReference>
<sequence length="440" mass="46902">MLLPDAPQAEPIRMRTLVILRWVAIVGQLATVAVAWSIGLRFAIWPVLFLIGISALMNTWLLAGSSGRVDPSRAAGQLSFDLLQISLLIWWTGGPSNPFALLVLAPVTIAASSLSRRQTELIGLATILLISMAFWLALPLTHENGEEVTVPPLLALGHWLAIIIGVFFFAIYTHRVVAELSVTSQALFSTQLALAREQRLQHLGGVVAATAHELGTPLATIKLIAGELGDELADRPDLASDLEELRRSADRCGAILKAMGQAGKDDLLLRSAPLRVVLDEAVGIHGQRGPKVFITAIGPDIRRDPGVIHGLRNLIQNAVDFAAHEVHVDAVELGDQLSIAVSDDGPGFPPALLARLGDPYPTPKRGASSSRPGYDGMGLGLFIAKTLLERSGAVLDFANEAPGASVTVTWPLDRIAADSRRALGDNPRQAGIEMGTLTKS</sequence>
<dbReference type="KEGG" id="pzh:CX676_13870"/>
<dbReference type="InterPro" id="IPR050980">
    <property type="entry name" value="2C_sensor_his_kinase"/>
</dbReference>
<dbReference type="SMART" id="SM00388">
    <property type="entry name" value="HisKA"/>
    <property type="match status" value="1"/>
</dbReference>
<dbReference type="RefSeq" id="WP_101753153.1">
    <property type="nucleotide sequence ID" value="NZ_CP025430.1"/>
</dbReference>
<dbReference type="SUPFAM" id="SSF55874">
    <property type="entry name" value="ATPase domain of HSP90 chaperone/DNA topoisomerase II/histidine kinase"/>
    <property type="match status" value="1"/>
</dbReference>
<keyword evidence="4" id="KW-1003">Cell membrane</keyword>
<evidence type="ECO:0000259" key="11">
    <source>
        <dbReference type="PROSITE" id="PS50109"/>
    </source>
</evidence>
<dbReference type="Gene3D" id="1.10.287.130">
    <property type="match status" value="1"/>
</dbReference>
<dbReference type="OrthoDB" id="9785252at2"/>
<keyword evidence="8 12" id="KW-0418">Kinase</keyword>
<dbReference type="SUPFAM" id="SSF47384">
    <property type="entry name" value="Homodimeric domain of signal transducing histidine kinase"/>
    <property type="match status" value="1"/>
</dbReference>
<evidence type="ECO:0000256" key="4">
    <source>
        <dbReference type="ARBA" id="ARBA00022475"/>
    </source>
</evidence>
<dbReference type="PRINTS" id="PR00344">
    <property type="entry name" value="BCTRLSENSOR"/>
</dbReference>
<evidence type="ECO:0000313" key="12">
    <source>
        <dbReference type="EMBL" id="AUH65126.1"/>
    </source>
</evidence>
<keyword evidence="13" id="KW-1185">Reference proteome</keyword>